<dbReference type="SUPFAM" id="SSF47240">
    <property type="entry name" value="Ferritin-like"/>
    <property type="match status" value="1"/>
</dbReference>
<dbReference type="eggNOG" id="COG0783">
    <property type="taxonomic scope" value="Bacteria"/>
</dbReference>
<feature type="domain" description="Ferritin/DPS" evidence="3">
    <location>
        <begin position="11"/>
        <end position="106"/>
    </location>
</feature>
<evidence type="ECO:0000313" key="4">
    <source>
        <dbReference type="EMBL" id="CAC13330.1"/>
    </source>
</evidence>
<dbReference type="AlphaFoldDB" id="Q98R53"/>
<dbReference type="Gene3D" id="1.20.1260.10">
    <property type="match status" value="1"/>
</dbReference>
<dbReference type="PRINTS" id="PR01346">
    <property type="entry name" value="HELNAPAPROT"/>
</dbReference>
<dbReference type="PANTHER" id="PTHR42932:SF1">
    <property type="entry name" value="GENERAL STRESS PROTEIN 20U"/>
    <property type="match status" value="1"/>
</dbReference>
<protein>
    <submittedName>
        <fullName evidence="4">NEUTROPHIL-ACTIVATING PROTEIN A (NAP A) (BACTERIOFERRITIN)</fullName>
    </submittedName>
</protein>
<accession>Q98R53</accession>
<evidence type="ECO:0000256" key="2">
    <source>
        <dbReference type="RuleBase" id="RU003875"/>
    </source>
</evidence>
<dbReference type="BioCyc" id="MPUL272635:G1GT6-158-MONOMER"/>
<reference evidence="4 5" key="1">
    <citation type="journal article" date="2001" name="Nucleic Acids Res.">
        <title>The complete genome sequence of the murine respiratory pathogen Mycoplasma pulmonis.</title>
        <authorList>
            <person name="Chambaud I."/>
            <person name="Heilig R."/>
            <person name="Ferris S."/>
            <person name="Barbe V."/>
            <person name="Samson D."/>
            <person name="Galisson F."/>
            <person name="Moszer I."/>
            <person name="Dybvig K."/>
            <person name="Wroblewski H."/>
            <person name="Viari A."/>
            <person name="Rocha E.P.C."/>
            <person name="Blanchard A."/>
        </authorList>
    </citation>
    <scope>NUCLEOTIDE SEQUENCE [LARGE SCALE GENOMIC DNA]</scope>
    <source>
        <strain evidence="4 5">UAB CTIP</strain>
    </source>
</reference>
<dbReference type="STRING" id="272635.gene:17576741"/>
<proteinExistence type="inferred from homology"/>
<evidence type="ECO:0000256" key="1">
    <source>
        <dbReference type="ARBA" id="ARBA00009497"/>
    </source>
</evidence>
<name>Q98R53_MYCPU</name>
<comment type="similarity">
    <text evidence="1 2">Belongs to the Dps family.</text>
</comment>
<dbReference type="InterPro" id="IPR009078">
    <property type="entry name" value="Ferritin-like_SF"/>
</dbReference>
<gene>
    <name evidence="4" type="ordered locus">MYPU_1570</name>
</gene>
<dbReference type="InterPro" id="IPR008331">
    <property type="entry name" value="Ferritin_DPS_dom"/>
</dbReference>
<dbReference type="KEGG" id="mpu:MYPU_1570"/>
<dbReference type="GO" id="GO:0008199">
    <property type="term" value="F:ferric iron binding"/>
    <property type="evidence" value="ECO:0007669"/>
    <property type="project" value="InterPro"/>
</dbReference>
<dbReference type="PANTHER" id="PTHR42932">
    <property type="entry name" value="GENERAL STRESS PROTEIN 20U"/>
    <property type="match status" value="1"/>
</dbReference>
<sequence length="138" mass="16241">MNLDKLRILQASLTIFNQKLQAYHWNLYGSHFFQWHKQLEKLIKQVRDYTDDVAEKIRMNGKFSISSLEKALEISLIKEEKEDVAFDIKHIAKNVVNDIEILLKHIELVSWSFTEQPLIDEIILGLDKAKWQFGATIE</sequence>
<dbReference type="HOGENOM" id="CLU_098183_2_2_14"/>
<dbReference type="CDD" id="cd01043">
    <property type="entry name" value="DPS"/>
    <property type="match status" value="1"/>
</dbReference>
<dbReference type="InterPro" id="IPR002177">
    <property type="entry name" value="DPS_DNA-bd"/>
</dbReference>
<dbReference type="RefSeq" id="WP_010924961.1">
    <property type="nucleotide sequence ID" value="NC_002771.1"/>
</dbReference>
<organism evidence="5">
    <name type="scientific">Mycoplasmopsis pulmonis (strain UAB CTIP)</name>
    <name type="common">Mycoplasma pulmonis</name>
    <dbReference type="NCBI Taxonomy" id="272635"/>
    <lineage>
        <taxon>Bacteria</taxon>
        <taxon>Bacillati</taxon>
        <taxon>Mycoplasmatota</taxon>
        <taxon>Mycoplasmoidales</taxon>
        <taxon>Metamycoplasmataceae</taxon>
        <taxon>Mycoplasmopsis</taxon>
    </lineage>
</organism>
<dbReference type="PIR" id="E90531">
    <property type="entry name" value="E90531"/>
</dbReference>
<evidence type="ECO:0000313" key="5">
    <source>
        <dbReference type="Proteomes" id="UP000000528"/>
    </source>
</evidence>
<keyword evidence="5" id="KW-1185">Reference proteome</keyword>
<dbReference type="Pfam" id="PF00210">
    <property type="entry name" value="Ferritin"/>
    <property type="match status" value="1"/>
</dbReference>
<dbReference type="Proteomes" id="UP000000528">
    <property type="component" value="Chromosome"/>
</dbReference>
<evidence type="ECO:0000259" key="3">
    <source>
        <dbReference type="Pfam" id="PF00210"/>
    </source>
</evidence>
<dbReference type="PIRSF" id="PIRSF005900">
    <property type="entry name" value="Dps"/>
    <property type="match status" value="1"/>
</dbReference>
<dbReference type="EMBL" id="AL445563">
    <property type="protein sequence ID" value="CAC13330.1"/>
    <property type="molecule type" value="Genomic_DNA"/>
</dbReference>
<dbReference type="InterPro" id="IPR012347">
    <property type="entry name" value="Ferritin-like"/>
</dbReference>